<accession>I3E5M5</accession>
<gene>
    <name evidence="2" type="ORF">PB1_02615</name>
</gene>
<dbReference type="Proteomes" id="UP000010523">
    <property type="component" value="Unassembled WGS sequence"/>
</dbReference>
<feature type="domain" description="TOTE conflict system primase" evidence="1">
    <location>
        <begin position="30"/>
        <end position="207"/>
    </location>
</feature>
<proteinExistence type="predicted"/>
<reference evidence="2 3" key="1">
    <citation type="journal article" date="2012" name="Appl. Environ. Microbiol.">
        <title>Genome Sequence of Thermotolerant Bacillus methanolicus: Features and Regulation Related to Methylotrophy and Production of L-Lysine and L-Glutamate from Methanol.</title>
        <authorList>
            <person name="Heggeset T.M."/>
            <person name="Krog A."/>
            <person name="Balzer S."/>
            <person name="Wentzel A."/>
            <person name="Ellingsen T.E."/>
            <person name="Brautaset T."/>
        </authorList>
    </citation>
    <scope>NUCLEOTIDE SEQUENCE [LARGE SCALE GENOMIC DNA]</scope>
    <source>
        <strain evidence="2 3">PB1</strain>
    </source>
</reference>
<dbReference type="CDD" id="cd00525">
    <property type="entry name" value="AE_Prim_S_like"/>
    <property type="match status" value="1"/>
</dbReference>
<evidence type="ECO:0000259" key="1">
    <source>
        <dbReference type="Pfam" id="PF22548"/>
    </source>
</evidence>
<dbReference type="eggNOG" id="ENOG50337N0">
    <property type="taxonomic scope" value="Bacteria"/>
</dbReference>
<dbReference type="AlphaFoldDB" id="I3E5M5"/>
<keyword evidence="3" id="KW-1185">Reference proteome</keyword>
<dbReference type="OrthoDB" id="2453150at2"/>
<dbReference type="InterPro" id="IPR054347">
    <property type="entry name" value="TOTE_primase"/>
</dbReference>
<comment type="caution">
    <text evidence="2">The sequence shown here is derived from an EMBL/GenBank/DDBJ whole genome shotgun (WGS) entry which is preliminary data.</text>
</comment>
<protein>
    <recommendedName>
        <fullName evidence="1">TOTE conflict system primase domain-containing protein</fullName>
    </recommendedName>
</protein>
<sequence>MKNQEAILEKLKDLYVTVRRRYIKQNDDGTYTTFINKEDNNVYSLSDNMLLQHIKQKHTYGVFASTHSKFICFDVDIPDANDAKRTVFAIYEALENFGISSDYVFTSLSGSKGYHVEIFFDKVIQNDKLEVFFNHIIKSVSQLLNMNLYGKIELRPTENKGVKLPLGKNLKNKNNDNVCWYVDIFDKFNPIPFPDYILNIKKFPSKEFYNLLNREYEPKTFKRIVLTSGINNGDEILTIDELEQLHKQGLTEWGTRYHSLCKLARYFLSLGYTEKQCEEELIHWLSWQIFYKTPIKQCHKDIARITRWTYSHNSKIITARETITIYESELRTIINSKTKQNEKLVLFSLLLHSKRFSDRNNHFFMTYDQLHKSCDISVGAAFNNVKKLSESGFIKIVRQGERVSFKDSFTILPNVYKIEINSRSGKEFKVKIHSISEYKTLFFQCIKALYTLDELKILLSRRQYENFREEIQQVKS</sequence>
<organism evidence="2 3">
    <name type="scientific">Bacillus methanolicus PB1</name>
    <dbReference type="NCBI Taxonomy" id="997296"/>
    <lineage>
        <taxon>Bacteria</taxon>
        <taxon>Bacillati</taxon>
        <taxon>Bacillota</taxon>
        <taxon>Bacilli</taxon>
        <taxon>Bacillales</taxon>
        <taxon>Bacillaceae</taxon>
        <taxon>Bacillus</taxon>
    </lineage>
</organism>
<dbReference type="PATRIC" id="fig|997296.3.peg.583"/>
<dbReference type="EMBL" id="AFEU01000001">
    <property type="protein sequence ID" value="EIJ81796.1"/>
    <property type="molecule type" value="Genomic_DNA"/>
</dbReference>
<dbReference type="RefSeq" id="WP_003350546.1">
    <property type="nucleotide sequence ID" value="NZ_AFEU01000001.1"/>
</dbReference>
<evidence type="ECO:0000313" key="3">
    <source>
        <dbReference type="Proteomes" id="UP000010523"/>
    </source>
</evidence>
<evidence type="ECO:0000313" key="2">
    <source>
        <dbReference type="EMBL" id="EIJ81796.1"/>
    </source>
</evidence>
<name>I3E5M5_BACMT</name>
<dbReference type="Pfam" id="PF22548">
    <property type="entry name" value="AEP-TOTE"/>
    <property type="match status" value="1"/>
</dbReference>